<name>A0A5J4UR14_9EUKA</name>
<dbReference type="EMBL" id="SNRW01013269">
    <property type="protein sequence ID" value="KAA6372809.1"/>
    <property type="molecule type" value="Genomic_DNA"/>
</dbReference>
<comment type="caution">
    <text evidence="3">The sequence shown here is derived from an EMBL/GenBank/DDBJ whole genome shotgun (WGS) entry which is preliminary data.</text>
</comment>
<dbReference type="OrthoDB" id="3650574at2759"/>
<evidence type="ECO:0000256" key="2">
    <source>
        <dbReference type="SAM" id="MobiDB-lite"/>
    </source>
</evidence>
<feature type="region of interest" description="Disordered" evidence="2">
    <location>
        <begin position="724"/>
        <end position="777"/>
    </location>
</feature>
<evidence type="ECO:0000256" key="1">
    <source>
        <dbReference type="SAM" id="Coils"/>
    </source>
</evidence>
<keyword evidence="1" id="KW-0175">Coiled coil</keyword>
<reference evidence="3 4" key="1">
    <citation type="submission" date="2019-03" db="EMBL/GenBank/DDBJ databases">
        <title>Single cell metagenomics reveals metabolic interactions within the superorganism composed of flagellate Streblomastix strix and complex community of Bacteroidetes bacteria on its surface.</title>
        <authorList>
            <person name="Treitli S.C."/>
            <person name="Kolisko M."/>
            <person name="Husnik F."/>
            <person name="Keeling P."/>
            <person name="Hampl V."/>
        </authorList>
    </citation>
    <scope>NUCLEOTIDE SEQUENCE [LARGE SCALE GENOMIC DNA]</scope>
    <source>
        <strain evidence="3">ST1C</strain>
    </source>
</reference>
<proteinExistence type="predicted"/>
<feature type="coiled-coil region" evidence="1">
    <location>
        <begin position="122"/>
        <end position="208"/>
    </location>
</feature>
<feature type="compositionally biased region" description="Basic and acidic residues" evidence="2">
    <location>
        <begin position="766"/>
        <end position="777"/>
    </location>
</feature>
<feature type="non-terminal residue" evidence="3">
    <location>
        <position position="777"/>
    </location>
</feature>
<protein>
    <submittedName>
        <fullName evidence="3">Uncharacterized protein</fullName>
    </submittedName>
</protein>
<dbReference type="Proteomes" id="UP000324800">
    <property type="component" value="Unassembled WGS sequence"/>
</dbReference>
<feature type="compositionally biased region" description="Polar residues" evidence="2">
    <location>
        <begin position="724"/>
        <end position="747"/>
    </location>
</feature>
<dbReference type="AlphaFoldDB" id="A0A5J4UR14"/>
<gene>
    <name evidence="3" type="ORF">EZS28_031664</name>
</gene>
<organism evidence="3 4">
    <name type="scientific">Streblomastix strix</name>
    <dbReference type="NCBI Taxonomy" id="222440"/>
    <lineage>
        <taxon>Eukaryota</taxon>
        <taxon>Metamonada</taxon>
        <taxon>Preaxostyla</taxon>
        <taxon>Oxymonadida</taxon>
        <taxon>Streblomastigidae</taxon>
        <taxon>Streblomastix</taxon>
    </lineage>
</organism>
<evidence type="ECO:0000313" key="4">
    <source>
        <dbReference type="Proteomes" id="UP000324800"/>
    </source>
</evidence>
<accession>A0A5J4UR14</accession>
<feature type="region of interest" description="Disordered" evidence="2">
    <location>
        <begin position="320"/>
        <end position="339"/>
    </location>
</feature>
<feature type="compositionally biased region" description="Basic and acidic residues" evidence="2">
    <location>
        <begin position="748"/>
        <end position="759"/>
    </location>
</feature>
<sequence>MCGTVLYILQQRGTETNEIVDWKMLVQPLVSLLFNPNILISELGKQIILEKISKKPEILQQLIEIGLFEHALEEINSFIPSSSSSQNQLLEAKDIIPLQVLGNILEVVLMTIKQGILCERKISKLRIAIEKLMQDLKTQQIESIFKEILHFAEQITKIRTDQELQLDLEEKLQEYERKLKEDQDLIRIAEQRVKIAEENQRIAQEKLQESQDFKIIAEEKAKVALYRSQISEDNKRIAEDRIKVAEINSTFTDEKARKAELNLKKMKKDLDAVQQRESTYLQMLKQLQSKDNEKQRLWNEFNQYLPQSDQDLNFVHQLTSTPQNSSPQQMFASQNQQKNKTAPNSIKLLSFGQQGEKQYEFTQERQIGTPSSCPGNIVDHSQSQIKNLKPDLLHFQTSGIQTTHANYNAPVNQALIAYNLSFEEYIRQCPVNVDNQHMKLLDQKLKGKVVFWRAYIVKDYEKYAQLLLFPQDELNIYLSQTQSRLFPIGELSQYNTILHYTPQTKPKDCNTGKQIWITARVIKTGQKLSDLELEVIPQDSSIQPDLTISYAMIKETVNPQAKKIAKLLYKFWGNAQFSFIAKVTVLNLMEQDEKYCAQLTLEVIQPSHDNENQPILMFLSKADLNYLQQIKRFKDAPFEFTAQPLSREGKKHQLLFVMINQVFSKDFKPLTISFNNPLQSSSFTKEVEQTDFLNIEQNEQQHQITLSNSDQNVYDFISKSNTPPILPSEQFQHQQTSPITQKATTISDIKEEPAPKAENENNPQHGDIEVGHEIAHQ</sequence>
<evidence type="ECO:0000313" key="3">
    <source>
        <dbReference type="EMBL" id="KAA6372809.1"/>
    </source>
</evidence>